<evidence type="ECO:0000256" key="1">
    <source>
        <dbReference type="ARBA" id="ARBA00022612"/>
    </source>
</evidence>
<dbReference type="Gene3D" id="3.30.420.240">
    <property type="match status" value="1"/>
</dbReference>
<feature type="domain" description="Terminase large subunit gp17-like C-terminal" evidence="2">
    <location>
        <begin position="318"/>
        <end position="469"/>
    </location>
</feature>
<keyword evidence="1" id="KW-1188">Viral release from host cell</keyword>
<proteinExistence type="predicted"/>
<evidence type="ECO:0000259" key="2">
    <source>
        <dbReference type="Pfam" id="PF17289"/>
    </source>
</evidence>
<dbReference type="Pfam" id="PF17289">
    <property type="entry name" value="Terminase_6C"/>
    <property type="match status" value="1"/>
</dbReference>
<dbReference type="Gene3D" id="3.40.50.300">
    <property type="entry name" value="P-loop containing nucleotide triphosphate hydrolases"/>
    <property type="match status" value="1"/>
</dbReference>
<protein>
    <recommendedName>
        <fullName evidence="2">Terminase large subunit gp17-like C-terminal domain-containing protein</fullName>
    </recommendedName>
</protein>
<name>A0A3B1C8W0_9ZZZZ</name>
<organism evidence="3">
    <name type="scientific">hydrothermal vent metagenome</name>
    <dbReference type="NCBI Taxonomy" id="652676"/>
    <lineage>
        <taxon>unclassified sequences</taxon>
        <taxon>metagenomes</taxon>
        <taxon>ecological metagenomes</taxon>
    </lineage>
</organism>
<gene>
    <name evidence="3" type="ORF">MNBD_NITROSPINAE02-502</name>
</gene>
<sequence>MAPTGAKTRSLWDWLADPACFAEAMLMMNGEPVRLDPWQASYLSNNSKLTNLLKSRRVGGSWIMTVRMFIRSQAMGRYSGIFVSMNREEARGKIDYADELHDSLPRKWRLKKVARSKDEIAFEDSRGRRSRLMSLAGKAPRGRGGDIGISELPHCIRSNEIYNGALHVTARDENSQLTIESTPLGKGGVFYDISRGAYSKFTRYEVPWWLCSALCVDVDTAAVSAPSMSTKDRVARYGSPSLKIIHASMAEKAFRQESELEFVEMENAAFPMELIMSCAEAECGESTDAKLMYRHLSHPPTPRDWRWLDSSRGGALFMGYDPGRKRDQAALVILDLKDGRFELRMTVAMTNVTFAVQRETLDCALKHSVTQLRIDSSGIGMDMAERMEREYRGQVKGVTFTAKSKELMIATGYNTFADGRIVIPAQREIIAELASIKEVISQSGSTIFSSRRSAGSHADLAWALLLAIESAREHCNHPVAEYQSVRRRSGYARKA</sequence>
<dbReference type="InterPro" id="IPR035421">
    <property type="entry name" value="Terminase_6C"/>
</dbReference>
<evidence type="ECO:0000313" key="3">
    <source>
        <dbReference type="EMBL" id="VAX21103.1"/>
    </source>
</evidence>
<dbReference type="EMBL" id="UOGE01000063">
    <property type="protein sequence ID" value="VAX21103.1"/>
    <property type="molecule type" value="Genomic_DNA"/>
</dbReference>
<accession>A0A3B1C8W0</accession>
<dbReference type="AlphaFoldDB" id="A0A3B1C8W0"/>
<reference evidence="3" key="1">
    <citation type="submission" date="2018-06" db="EMBL/GenBank/DDBJ databases">
        <authorList>
            <person name="Zhirakovskaya E."/>
        </authorList>
    </citation>
    <scope>NUCLEOTIDE SEQUENCE</scope>
</reference>
<dbReference type="InterPro" id="IPR027417">
    <property type="entry name" value="P-loop_NTPase"/>
</dbReference>